<accession>A0A8B8GEQ4</accession>
<proteinExistence type="predicted"/>
<feature type="region of interest" description="Disordered" evidence="1">
    <location>
        <begin position="103"/>
        <end position="134"/>
    </location>
</feature>
<evidence type="ECO:0000256" key="1">
    <source>
        <dbReference type="SAM" id="MobiDB-lite"/>
    </source>
</evidence>
<dbReference type="RefSeq" id="XP_025421694.1">
    <property type="nucleotide sequence ID" value="XM_025565909.1"/>
</dbReference>
<evidence type="ECO:0000313" key="3">
    <source>
        <dbReference type="RefSeq" id="XP_025421694.1"/>
    </source>
</evidence>
<dbReference type="GeneID" id="112691599"/>
<dbReference type="OrthoDB" id="6611593at2759"/>
<evidence type="ECO:0000313" key="2">
    <source>
        <dbReference type="Proteomes" id="UP000694846"/>
    </source>
</evidence>
<feature type="region of interest" description="Disordered" evidence="1">
    <location>
        <begin position="63"/>
        <end position="85"/>
    </location>
</feature>
<protein>
    <submittedName>
        <fullName evidence="3">Uncharacterized protein LOC112691599</fullName>
    </submittedName>
</protein>
<organism evidence="2 3">
    <name type="scientific">Sipha flava</name>
    <name type="common">yellow sugarcane aphid</name>
    <dbReference type="NCBI Taxonomy" id="143950"/>
    <lineage>
        <taxon>Eukaryota</taxon>
        <taxon>Metazoa</taxon>
        <taxon>Ecdysozoa</taxon>
        <taxon>Arthropoda</taxon>
        <taxon>Hexapoda</taxon>
        <taxon>Insecta</taxon>
        <taxon>Pterygota</taxon>
        <taxon>Neoptera</taxon>
        <taxon>Paraneoptera</taxon>
        <taxon>Hemiptera</taxon>
        <taxon>Sternorrhyncha</taxon>
        <taxon>Aphidomorpha</taxon>
        <taxon>Aphidoidea</taxon>
        <taxon>Aphididae</taxon>
        <taxon>Sipha</taxon>
    </lineage>
</organism>
<keyword evidence="2" id="KW-1185">Reference proteome</keyword>
<name>A0A8B8GEQ4_9HEMI</name>
<gene>
    <name evidence="3" type="primary">LOC112691599</name>
</gene>
<dbReference type="AlphaFoldDB" id="A0A8B8GEQ4"/>
<feature type="compositionally biased region" description="Polar residues" evidence="1">
    <location>
        <begin position="109"/>
        <end position="122"/>
    </location>
</feature>
<feature type="compositionally biased region" description="Basic and acidic residues" evidence="1">
    <location>
        <begin position="125"/>
        <end position="134"/>
    </location>
</feature>
<sequence>MIIITWCLSKMRSAYAAGKRAVTSALSCCSGSAGQVDGTYGSNNVPVNVMRISIRGEQIGPTRMQSVQRRRPDVPMVKGQTADPERAAAVMKACKELRVPVGDDVSWNDAGSQNKSSAQGTAAVTDERTPDRDN</sequence>
<dbReference type="Proteomes" id="UP000694846">
    <property type="component" value="Unplaced"/>
</dbReference>
<reference evidence="3" key="1">
    <citation type="submission" date="2025-08" db="UniProtKB">
        <authorList>
            <consortium name="RefSeq"/>
        </authorList>
    </citation>
    <scope>IDENTIFICATION</scope>
    <source>
        <tissue evidence="3">Whole body</tissue>
    </source>
</reference>